<keyword evidence="2" id="KW-1133">Transmembrane helix</keyword>
<organism evidence="3 4">
    <name type="scientific">Epidermidibacterium keratini</name>
    <dbReference type="NCBI Taxonomy" id="1891644"/>
    <lineage>
        <taxon>Bacteria</taxon>
        <taxon>Bacillati</taxon>
        <taxon>Actinomycetota</taxon>
        <taxon>Actinomycetes</taxon>
        <taxon>Sporichthyales</taxon>
        <taxon>Sporichthyaceae</taxon>
        <taxon>Epidermidibacterium</taxon>
    </lineage>
</organism>
<protein>
    <submittedName>
        <fullName evidence="3">Uncharacterized protein</fullName>
    </submittedName>
</protein>
<proteinExistence type="predicted"/>
<sequence length="258" mass="27879">MPDSPHQQTPAAASESRAQPPPPDGTESPTPYPVQVAARPSIWRRLGWPVIGLGACIAGLVVALILMIAGAGGPLPDDPSASDAYEQGYQDGLEDAESSYYDYGYGPGMSMDLDPLDSGSHAEILDLLIDKSEIVQLTDLCLDISFGSLNIAGSTADNPDTIEYWIYDGFESFQIDERPEINDVRFEPGQYELATYLDNSDAVADTQTRSESDLGMVCVTTEHGDPTPLAAYYFFDSFKGLYSPVVYVDLTTLAIVDD</sequence>
<evidence type="ECO:0000313" key="3">
    <source>
        <dbReference type="EMBL" id="QHC00031.1"/>
    </source>
</evidence>
<keyword evidence="4" id="KW-1185">Reference proteome</keyword>
<evidence type="ECO:0000256" key="2">
    <source>
        <dbReference type="SAM" id="Phobius"/>
    </source>
</evidence>
<feature type="region of interest" description="Disordered" evidence="1">
    <location>
        <begin position="1"/>
        <end position="33"/>
    </location>
</feature>
<feature type="transmembrane region" description="Helical" evidence="2">
    <location>
        <begin position="46"/>
        <end position="69"/>
    </location>
</feature>
<feature type="compositionally biased region" description="Polar residues" evidence="1">
    <location>
        <begin position="1"/>
        <end position="11"/>
    </location>
</feature>
<dbReference type="RefSeq" id="WP_159544109.1">
    <property type="nucleotide sequence ID" value="NZ_CP047156.1"/>
</dbReference>
<reference evidence="3 4" key="1">
    <citation type="journal article" date="2018" name="Int. J. Syst. Evol. Microbiol.">
        <title>Epidermidibacterium keratini gen. nov., sp. nov., a member of the family Sporichthyaceae, isolated from keratin epidermis.</title>
        <authorList>
            <person name="Lee D.G."/>
            <person name="Trujillo M.E."/>
            <person name="Kang S."/>
            <person name="Nam J.J."/>
            <person name="Kim Y.J."/>
        </authorList>
    </citation>
    <scope>NUCLEOTIDE SEQUENCE [LARGE SCALE GENOMIC DNA]</scope>
    <source>
        <strain evidence="3 4">EPI-7</strain>
    </source>
</reference>
<dbReference type="AlphaFoldDB" id="A0A7L4YL94"/>
<dbReference type="EMBL" id="CP047156">
    <property type="protein sequence ID" value="QHC00031.1"/>
    <property type="molecule type" value="Genomic_DNA"/>
</dbReference>
<evidence type="ECO:0000313" key="4">
    <source>
        <dbReference type="Proteomes" id="UP000463857"/>
    </source>
</evidence>
<keyword evidence="2" id="KW-0472">Membrane</keyword>
<gene>
    <name evidence="3" type="ORF">EK0264_06910</name>
</gene>
<name>A0A7L4YL94_9ACTN</name>
<dbReference type="Proteomes" id="UP000463857">
    <property type="component" value="Chromosome"/>
</dbReference>
<evidence type="ECO:0000256" key="1">
    <source>
        <dbReference type="SAM" id="MobiDB-lite"/>
    </source>
</evidence>
<accession>A0A7L4YL94</accession>
<dbReference type="InParanoid" id="A0A7L4YL94"/>
<keyword evidence="2" id="KW-0812">Transmembrane</keyword>
<dbReference type="KEGG" id="eke:EK0264_06910"/>